<evidence type="ECO:0000313" key="3">
    <source>
        <dbReference type="Proteomes" id="UP000606193"/>
    </source>
</evidence>
<reference evidence="2 3" key="1">
    <citation type="submission" date="2020-08" db="EMBL/GenBank/DDBJ databases">
        <title>Genome public.</title>
        <authorList>
            <person name="Liu C."/>
            <person name="Sun Q."/>
        </authorList>
    </citation>
    <scope>NUCLEOTIDE SEQUENCE [LARGE SCALE GENOMIC DNA]</scope>
    <source>
        <strain evidence="2 3">NSJ-37</strain>
    </source>
</reference>
<dbReference type="InterPro" id="IPR002509">
    <property type="entry name" value="NODB_dom"/>
</dbReference>
<feature type="domain" description="NodB homology" evidence="1">
    <location>
        <begin position="36"/>
        <end position="284"/>
    </location>
</feature>
<dbReference type="EMBL" id="JACRSX010000011">
    <property type="protein sequence ID" value="MBC8562758.1"/>
    <property type="molecule type" value="Genomic_DNA"/>
</dbReference>
<dbReference type="SUPFAM" id="SSF88713">
    <property type="entry name" value="Glycoside hydrolase/deacetylase"/>
    <property type="match status" value="1"/>
</dbReference>
<gene>
    <name evidence="2" type="ORF">H8704_08995</name>
</gene>
<keyword evidence="3" id="KW-1185">Reference proteome</keyword>
<protein>
    <submittedName>
        <fullName evidence="2">Polysaccharide deacetylase family protein</fullName>
    </submittedName>
</protein>
<proteinExistence type="predicted"/>
<comment type="caution">
    <text evidence="2">The sequence shown here is derived from an EMBL/GenBank/DDBJ whole genome shotgun (WGS) entry which is preliminary data.</text>
</comment>
<organism evidence="2 3">
    <name type="scientific">Jutongia huaianensis</name>
    <dbReference type="NCBI Taxonomy" id="2763668"/>
    <lineage>
        <taxon>Bacteria</taxon>
        <taxon>Bacillati</taxon>
        <taxon>Bacillota</taxon>
        <taxon>Clostridia</taxon>
        <taxon>Lachnospirales</taxon>
        <taxon>Lachnospiraceae</taxon>
        <taxon>Jutongia</taxon>
    </lineage>
</organism>
<dbReference type="Proteomes" id="UP000606193">
    <property type="component" value="Unassembled WGS sequence"/>
</dbReference>
<dbReference type="RefSeq" id="WP_182439787.1">
    <property type="nucleotide sequence ID" value="NZ_JACRSX010000011.1"/>
</dbReference>
<evidence type="ECO:0000259" key="1">
    <source>
        <dbReference type="PROSITE" id="PS51677"/>
    </source>
</evidence>
<name>A0ABR7N2B3_9FIRM</name>
<sequence>MAENIWPEGKKCAFCLGFDMDSNLIWFNKIKDMENGMQFIKGPSVGEYGPKRGVDRIMNLLEKYGVKATFFIPAINMERNVPLVERILDNGHEIAHHGLYHEPSYGDTVEEQLEIIDKSQEIFKRIIGKPAAGFRCTGGLCEEAEEVLYNDPNTLYTCQGESSELPVFMEVKGKKTHTVRISCRQEVDDYIQMVYNAYPPIPAGLPRISAYEDVLSNFKDEVDGTLRFGGVLSTAFHPQVSGSPGKSKILDQLLAYITSKPEIWCTSCEEVASYWQKKGGAANV</sequence>
<dbReference type="PANTHER" id="PTHR47561">
    <property type="entry name" value="POLYSACCHARIDE DEACETYLASE FAMILY PROTEIN (AFU_ORTHOLOGUE AFUA_6G05030)"/>
    <property type="match status" value="1"/>
</dbReference>
<dbReference type="PANTHER" id="PTHR47561:SF1">
    <property type="entry name" value="POLYSACCHARIDE DEACETYLASE FAMILY PROTEIN (AFU_ORTHOLOGUE AFUA_6G05030)"/>
    <property type="match status" value="1"/>
</dbReference>
<evidence type="ECO:0000313" key="2">
    <source>
        <dbReference type="EMBL" id="MBC8562758.1"/>
    </source>
</evidence>
<dbReference type="PROSITE" id="PS51677">
    <property type="entry name" value="NODB"/>
    <property type="match status" value="1"/>
</dbReference>
<dbReference type="Gene3D" id="3.20.20.370">
    <property type="entry name" value="Glycoside hydrolase/deacetylase"/>
    <property type="match status" value="1"/>
</dbReference>
<accession>A0ABR7N2B3</accession>
<dbReference type="Pfam" id="PF01522">
    <property type="entry name" value="Polysacc_deac_1"/>
    <property type="match status" value="1"/>
</dbReference>
<dbReference type="InterPro" id="IPR011330">
    <property type="entry name" value="Glyco_hydro/deAcase_b/a-brl"/>
</dbReference>